<protein>
    <submittedName>
        <fullName evidence="2">Uncharacterized protein</fullName>
    </submittedName>
</protein>
<organism evidence="2 3">
    <name type="scientific">Umezawaea tangerina</name>
    <dbReference type="NCBI Taxonomy" id="84725"/>
    <lineage>
        <taxon>Bacteria</taxon>
        <taxon>Bacillati</taxon>
        <taxon>Actinomycetota</taxon>
        <taxon>Actinomycetes</taxon>
        <taxon>Pseudonocardiales</taxon>
        <taxon>Pseudonocardiaceae</taxon>
        <taxon>Umezawaea</taxon>
    </lineage>
</organism>
<evidence type="ECO:0000313" key="3">
    <source>
        <dbReference type="Proteomes" id="UP000239494"/>
    </source>
</evidence>
<comment type="caution">
    <text evidence="2">The sequence shown here is derived from an EMBL/GenBank/DDBJ whole genome shotgun (WGS) entry which is preliminary data.</text>
</comment>
<accession>A0A2T0SQM8</accession>
<proteinExistence type="predicted"/>
<name>A0A2T0SQM8_9PSEU</name>
<dbReference type="EMBL" id="PVTF01000013">
    <property type="protein sequence ID" value="PRY35721.1"/>
    <property type="molecule type" value="Genomic_DNA"/>
</dbReference>
<gene>
    <name evidence="2" type="ORF">CLV43_113148</name>
</gene>
<sequence length="267" mass="29654">MTVQPQLSHQVGTYFRYALPAGWAVQENSNLICLNSPDQQAAIMMVGLVGMFQPFSPDQFLQYAMQMHGLQITAFHSGRPVPPPPGVTASGLFEIGYASGGVHCLAVAVSHVTHGYGQCNATMTFAAAQVPSWPAYRDWLPDVAAQVTPAGSQTFMAGALARQNLDNSIALGNRFREVNDHGARQWQEVVDQRWASDDRRNSEFREALGNVDTRVNPYDGNRPVELSTQYRFYWVNRQGEIRGTDDPNYDPRVGGTGDWTAMPRYQR</sequence>
<evidence type="ECO:0000313" key="2">
    <source>
        <dbReference type="EMBL" id="PRY35721.1"/>
    </source>
</evidence>
<dbReference type="RefSeq" id="WP_106193278.1">
    <property type="nucleotide sequence ID" value="NZ_PVTF01000013.1"/>
</dbReference>
<keyword evidence="3" id="KW-1185">Reference proteome</keyword>
<dbReference type="Proteomes" id="UP000239494">
    <property type="component" value="Unassembled WGS sequence"/>
</dbReference>
<reference evidence="2 3" key="1">
    <citation type="submission" date="2018-03" db="EMBL/GenBank/DDBJ databases">
        <title>Genomic Encyclopedia of Archaeal and Bacterial Type Strains, Phase II (KMG-II): from individual species to whole genera.</title>
        <authorList>
            <person name="Goeker M."/>
        </authorList>
    </citation>
    <scope>NUCLEOTIDE SEQUENCE [LARGE SCALE GENOMIC DNA]</scope>
    <source>
        <strain evidence="2 3">DSM 44720</strain>
    </source>
</reference>
<dbReference type="AlphaFoldDB" id="A0A2T0SQM8"/>
<feature type="region of interest" description="Disordered" evidence="1">
    <location>
        <begin position="243"/>
        <end position="267"/>
    </location>
</feature>
<dbReference type="OrthoDB" id="3666329at2"/>
<evidence type="ECO:0000256" key="1">
    <source>
        <dbReference type="SAM" id="MobiDB-lite"/>
    </source>
</evidence>